<dbReference type="RefSeq" id="XP_024670170.1">
    <property type="nucleotide sequence ID" value="XM_024819259.1"/>
</dbReference>
<gene>
    <name evidence="1" type="ORF">BDW47DRAFT_53422</name>
</gene>
<dbReference type="AlphaFoldDB" id="A0A2I2F6F4"/>
<organism evidence="1 2">
    <name type="scientific">Aspergillus candidus</name>
    <dbReference type="NCBI Taxonomy" id="41067"/>
    <lineage>
        <taxon>Eukaryota</taxon>
        <taxon>Fungi</taxon>
        <taxon>Dikarya</taxon>
        <taxon>Ascomycota</taxon>
        <taxon>Pezizomycotina</taxon>
        <taxon>Eurotiomycetes</taxon>
        <taxon>Eurotiomycetidae</taxon>
        <taxon>Eurotiales</taxon>
        <taxon>Aspergillaceae</taxon>
        <taxon>Aspergillus</taxon>
        <taxon>Aspergillus subgen. Circumdati</taxon>
    </lineage>
</organism>
<reference evidence="1 2" key="1">
    <citation type="submission" date="2017-12" db="EMBL/GenBank/DDBJ databases">
        <authorList>
            <consortium name="DOE Joint Genome Institute"/>
            <person name="Haridas S."/>
            <person name="Kjaerbolling I."/>
            <person name="Vesth T.C."/>
            <person name="Frisvad J.C."/>
            <person name="Nybo J.L."/>
            <person name="Theobald S."/>
            <person name="Kuo A."/>
            <person name="Bowyer P."/>
            <person name="Matsuda Y."/>
            <person name="Mondo S."/>
            <person name="Lyhne E.K."/>
            <person name="Kogle M.E."/>
            <person name="Clum A."/>
            <person name="Lipzen A."/>
            <person name="Salamov A."/>
            <person name="Ngan C.Y."/>
            <person name="Daum C."/>
            <person name="Chiniquy J."/>
            <person name="Barry K."/>
            <person name="LaButti K."/>
            <person name="Simmons B.A."/>
            <person name="Magnuson J.K."/>
            <person name="Mortensen U.H."/>
            <person name="Larsen T.O."/>
            <person name="Grigoriev I.V."/>
            <person name="Baker S.E."/>
            <person name="Andersen M.R."/>
            <person name="Nordberg H.P."/>
            <person name="Cantor M.N."/>
            <person name="Hua S.X."/>
        </authorList>
    </citation>
    <scope>NUCLEOTIDE SEQUENCE [LARGE SCALE GENOMIC DNA]</scope>
    <source>
        <strain evidence="1 2">CBS 102.13</strain>
    </source>
</reference>
<name>A0A2I2F6F4_ASPCN</name>
<evidence type="ECO:0000313" key="2">
    <source>
        <dbReference type="Proteomes" id="UP000234585"/>
    </source>
</evidence>
<dbReference type="EMBL" id="KZ559154">
    <property type="protein sequence ID" value="PLB36158.1"/>
    <property type="molecule type" value="Genomic_DNA"/>
</dbReference>
<dbReference type="GeneID" id="36526419"/>
<dbReference type="Proteomes" id="UP000234585">
    <property type="component" value="Unassembled WGS sequence"/>
</dbReference>
<accession>A0A2I2F6F4</accession>
<protein>
    <submittedName>
        <fullName evidence="1">Uncharacterized protein</fullName>
    </submittedName>
</protein>
<sequence>MNPLRSEVLKFFKLSSSFLTSLLALLPPLLPPNLLSPDGWISRPFRQLSFSSLSNSLRTTVHSTRDVYLPRSPCLALPCDTSSWACFRCPRSLLPLFLSRITLLTGCISLVRIVGL</sequence>
<proteinExistence type="predicted"/>
<keyword evidence="2" id="KW-1185">Reference proteome</keyword>
<evidence type="ECO:0000313" key="1">
    <source>
        <dbReference type="EMBL" id="PLB36158.1"/>
    </source>
</evidence>